<dbReference type="EMBL" id="JBHLVZ010000114">
    <property type="protein sequence ID" value="MFC0389572.1"/>
    <property type="molecule type" value="Genomic_DNA"/>
</dbReference>
<feature type="transmembrane region" description="Helical" evidence="8">
    <location>
        <begin position="32"/>
        <end position="52"/>
    </location>
</feature>
<dbReference type="PANTHER" id="PTHR34979">
    <property type="entry name" value="INNER MEMBRANE PROTEIN YGAZ"/>
    <property type="match status" value="1"/>
</dbReference>
<accession>A0ABV6J1Y4</accession>
<gene>
    <name evidence="9" type="ORF">ACFFIC_29095</name>
</gene>
<evidence type="ECO:0000256" key="3">
    <source>
        <dbReference type="ARBA" id="ARBA00022448"/>
    </source>
</evidence>
<name>A0ABV6J1Y4_9PROT</name>
<proteinExistence type="inferred from homology"/>
<dbReference type="Pfam" id="PF03591">
    <property type="entry name" value="AzlC"/>
    <property type="match status" value="1"/>
</dbReference>
<keyword evidence="10" id="KW-1185">Reference proteome</keyword>
<evidence type="ECO:0000313" key="9">
    <source>
        <dbReference type="EMBL" id="MFC0389572.1"/>
    </source>
</evidence>
<reference evidence="9 10" key="1">
    <citation type="submission" date="2024-09" db="EMBL/GenBank/DDBJ databases">
        <authorList>
            <person name="Sun Q."/>
            <person name="Mori K."/>
        </authorList>
    </citation>
    <scope>NUCLEOTIDE SEQUENCE [LARGE SCALE GENOMIC DNA]</scope>
    <source>
        <strain evidence="9 10">CCM 7468</strain>
    </source>
</reference>
<evidence type="ECO:0000256" key="7">
    <source>
        <dbReference type="ARBA" id="ARBA00023136"/>
    </source>
</evidence>
<keyword evidence="4" id="KW-1003">Cell membrane</keyword>
<feature type="transmembrane region" description="Helical" evidence="8">
    <location>
        <begin position="84"/>
        <end position="108"/>
    </location>
</feature>
<keyword evidence="7 8" id="KW-0472">Membrane</keyword>
<evidence type="ECO:0000256" key="2">
    <source>
        <dbReference type="ARBA" id="ARBA00010735"/>
    </source>
</evidence>
<dbReference type="InterPro" id="IPR011606">
    <property type="entry name" value="Brnchd-chn_aa_trnsp_permease"/>
</dbReference>
<keyword evidence="6 8" id="KW-1133">Transmembrane helix</keyword>
<evidence type="ECO:0000256" key="1">
    <source>
        <dbReference type="ARBA" id="ARBA00004651"/>
    </source>
</evidence>
<protein>
    <submittedName>
        <fullName evidence="9">AzlC family ABC transporter permease</fullName>
    </submittedName>
</protein>
<evidence type="ECO:0000256" key="5">
    <source>
        <dbReference type="ARBA" id="ARBA00022692"/>
    </source>
</evidence>
<dbReference type="RefSeq" id="WP_377057061.1">
    <property type="nucleotide sequence ID" value="NZ_JBHLVZ010000114.1"/>
</dbReference>
<feature type="transmembrane region" description="Helical" evidence="8">
    <location>
        <begin position="178"/>
        <end position="194"/>
    </location>
</feature>
<organism evidence="9 10">
    <name type="scientific">Muricoccus vinaceus</name>
    <dbReference type="NCBI Taxonomy" id="424704"/>
    <lineage>
        <taxon>Bacteria</taxon>
        <taxon>Pseudomonadati</taxon>
        <taxon>Pseudomonadota</taxon>
        <taxon>Alphaproteobacteria</taxon>
        <taxon>Acetobacterales</taxon>
        <taxon>Roseomonadaceae</taxon>
        <taxon>Muricoccus</taxon>
    </lineage>
</organism>
<evidence type="ECO:0000256" key="8">
    <source>
        <dbReference type="SAM" id="Phobius"/>
    </source>
</evidence>
<evidence type="ECO:0000256" key="6">
    <source>
        <dbReference type="ARBA" id="ARBA00022989"/>
    </source>
</evidence>
<comment type="similarity">
    <text evidence="2">Belongs to the AzlC family.</text>
</comment>
<comment type="caution">
    <text evidence="9">The sequence shown here is derived from an EMBL/GenBank/DDBJ whole genome shotgun (WGS) entry which is preliminary data.</text>
</comment>
<keyword evidence="5 8" id="KW-0812">Transmembrane</keyword>
<evidence type="ECO:0000313" key="10">
    <source>
        <dbReference type="Proteomes" id="UP001589789"/>
    </source>
</evidence>
<keyword evidence="3" id="KW-0813">Transport</keyword>
<dbReference type="Proteomes" id="UP001589789">
    <property type="component" value="Unassembled WGS sequence"/>
</dbReference>
<dbReference type="PANTHER" id="PTHR34979:SF1">
    <property type="entry name" value="INNER MEMBRANE PROTEIN YGAZ"/>
    <property type="match status" value="1"/>
</dbReference>
<evidence type="ECO:0000256" key="4">
    <source>
        <dbReference type="ARBA" id="ARBA00022475"/>
    </source>
</evidence>
<comment type="subcellular location">
    <subcellularLocation>
        <location evidence="1">Cell membrane</location>
        <topology evidence="1">Multi-pass membrane protein</topology>
    </subcellularLocation>
</comment>
<feature type="transmembrane region" description="Helical" evidence="8">
    <location>
        <begin position="145"/>
        <end position="172"/>
    </location>
</feature>
<sequence>MARFRAPAYRTGMRVVFTWAGMWRGVRRGVPLLLGIIPFGLVVGVISLGKGLSLAETLLMSGLVFAGASQLLALELWSDPPDILAVAIAALVVNIRMVPLGAALSFWLNHLRGWRLWSSLFVTVDHSFALSVAEHRAGERDAAFLLGLGILTWMGWVASAGAGHLLGAAVALPPSHPLFFAATATFVAILVALWRGPRQDIPPWLAAAAAALAAQALRLPAPLPLLAGAFAGALLGARMEARAARGARP</sequence>